<dbReference type="AlphaFoldDB" id="A0A1G6YJB2"/>
<dbReference type="STRING" id="58114.SAMN05216270_10928"/>
<evidence type="ECO:0000313" key="3">
    <source>
        <dbReference type="Proteomes" id="UP000198949"/>
    </source>
</evidence>
<evidence type="ECO:0000256" key="1">
    <source>
        <dbReference type="SAM" id="MobiDB-lite"/>
    </source>
</evidence>
<feature type="region of interest" description="Disordered" evidence="1">
    <location>
        <begin position="38"/>
        <end position="63"/>
    </location>
</feature>
<gene>
    <name evidence="2" type="ORF">SAMN05216270_10928</name>
</gene>
<feature type="region of interest" description="Disordered" evidence="1">
    <location>
        <begin position="1"/>
        <end position="20"/>
    </location>
</feature>
<dbReference type="Proteomes" id="UP000198949">
    <property type="component" value="Unassembled WGS sequence"/>
</dbReference>
<proteinExistence type="predicted"/>
<accession>A0A1G6YJB2</accession>
<sequence>MSDANGRGPQWRREFTIGHQTGDWTGGLDAFAEAVERGLRPVREPSARPGHGGPGLGSPEPRVPAFDKEQVAAVASLIAALRDCRDAVVSLGPLVVVKSGDWLRVHSFTPDEERHLHPAVLTSAPDLMALIDRLTAARSQPTDARPDGRHRRP</sequence>
<name>A0A1G6YJB2_9ACTN</name>
<organism evidence="2 3">
    <name type="scientific">Glycomyces harbinensis</name>
    <dbReference type="NCBI Taxonomy" id="58114"/>
    <lineage>
        <taxon>Bacteria</taxon>
        <taxon>Bacillati</taxon>
        <taxon>Actinomycetota</taxon>
        <taxon>Actinomycetes</taxon>
        <taxon>Glycomycetales</taxon>
        <taxon>Glycomycetaceae</taxon>
        <taxon>Glycomyces</taxon>
    </lineage>
</organism>
<protein>
    <submittedName>
        <fullName evidence="2">Uncharacterized protein</fullName>
    </submittedName>
</protein>
<reference evidence="3" key="1">
    <citation type="submission" date="2016-10" db="EMBL/GenBank/DDBJ databases">
        <authorList>
            <person name="Varghese N."/>
            <person name="Submissions S."/>
        </authorList>
    </citation>
    <scope>NUCLEOTIDE SEQUENCE [LARGE SCALE GENOMIC DNA]</scope>
    <source>
        <strain evidence="3">CGMCC 4.3516</strain>
    </source>
</reference>
<keyword evidence="3" id="KW-1185">Reference proteome</keyword>
<dbReference type="RefSeq" id="WP_091037001.1">
    <property type="nucleotide sequence ID" value="NZ_FNAD01000009.1"/>
</dbReference>
<evidence type="ECO:0000313" key="2">
    <source>
        <dbReference type="EMBL" id="SDD90382.1"/>
    </source>
</evidence>
<dbReference type="EMBL" id="FNAD01000009">
    <property type="protein sequence ID" value="SDD90382.1"/>
    <property type="molecule type" value="Genomic_DNA"/>
</dbReference>